<evidence type="ECO:0008006" key="5">
    <source>
        <dbReference type="Google" id="ProtNLM"/>
    </source>
</evidence>
<feature type="chain" id="PRO_5021855409" description="FG-GAP repeat protein" evidence="2">
    <location>
        <begin position="25"/>
        <end position="704"/>
    </location>
</feature>
<dbReference type="Proteomes" id="UP000316921">
    <property type="component" value="Chromosome"/>
</dbReference>
<dbReference type="InterPro" id="IPR013517">
    <property type="entry name" value="FG-GAP"/>
</dbReference>
<keyword evidence="1 2" id="KW-0732">Signal</keyword>
<accession>A0A518BG36</accession>
<proteinExistence type="predicted"/>
<organism evidence="3 4">
    <name type="scientific">Engelhardtia mirabilis</name>
    <dbReference type="NCBI Taxonomy" id="2528011"/>
    <lineage>
        <taxon>Bacteria</taxon>
        <taxon>Pseudomonadati</taxon>
        <taxon>Planctomycetota</taxon>
        <taxon>Planctomycetia</taxon>
        <taxon>Planctomycetia incertae sedis</taxon>
        <taxon>Engelhardtia</taxon>
    </lineage>
</organism>
<reference evidence="3 4" key="1">
    <citation type="submission" date="2019-02" db="EMBL/GenBank/DDBJ databases">
        <title>Deep-cultivation of Planctomycetes and their phenomic and genomic characterization uncovers novel biology.</title>
        <authorList>
            <person name="Wiegand S."/>
            <person name="Jogler M."/>
            <person name="Boedeker C."/>
            <person name="Pinto D."/>
            <person name="Vollmers J."/>
            <person name="Rivas-Marin E."/>
            <person name="Kohn T."/>
            <person name="Peeters S.H."/>
            <person name="Heuer A."/>
            <person name="Rast P."/>
            <person name="Oberbeckmann S."/>
            <person name="Bunk B."/>
            <person name="Jeske O."/>
            <person name="Meyerdierks A."/>
            <person name="Storesund J.E."/>
            <person name="Kallscheuer N."/>
            <person name="Luecker S."/>
            <person name="Lage O.M."/>
            <person name="Pohl T."/>
            <person name="Merkel B.J."/>
            <person name="Hornburger P."/>
            <person name="Mueller R.-W."/>
            <person name="Bruemmer F."/>
            <person name="Labrenz M."/>
            <person name="Spormann A.M."/>
            <person name="Op den Camp H."/>
            <person name="Overmann J."/>
            <person name="Amann R."/>
            <person name="Jetten M.S.M."/>
            <person name="Mascher T."/>
            <person name="Medema M.H."/>
            <person name="Devos D.P."/>
            <person name="Kaster A.-K."/>
            <person name="Ovreas L."/>
            <person name="Rohde M."/>
            <person name="Galperin M.Y."/>
            <person name="Jogler C."/>
        </authorList>
    </citation>
    <scope>NUCLEOTIDE SEQUENCE [LARGE SCALE GENOMIC DNA]</scope>
    <source>
        <strain evidence="3 4">Pla133</strain>
    </source>
</reference>
<evidence type="ECO:0000256" key="2">
    <source>
        <dbReference type="SAM" id="SignalP"/>
    </source>
</evidence>
<evidence type="ECO:0000313" key="4">
    <source>
        <dbReference type="Proteomes" id="UP000316921"/>
    </source>
</evidence>
<dbReference type="PANTHER" id="PTHR46580">
    <property type="entry name" value="SENSOR KINASE-RELATED"/>
    <property type="match status" value="1"/>
</dbReference>
<dbReference type="Pfam" id="PF13517">
    <property type="entry name" value="FG-GAP_3"/>
    <property type="match status" value="2"/>
</dbReference>
<name>A0A518BG36_9BACT</name>
<dbReference type="KEGG" id="pbap:Pla133_10170"/>
<dbReference type="RefSeq" id="WP_145063055.1">
    <property type="nucleotide sequence ID" value="NZ_CP036287.1"/>
</dbReference>
<sequence precursor="true">MRFRALALSTAASATLSLAAPASAQIFVNDTAALPATAGSNNSNTEEVDFADVDLDGDWDVAFADGGDLGNDQNRLWINRGGLQLGVEGTFLDLTVERLPAISDSSRDVEFADIDDDGDPDLFISNHSTSFSQTSRFWINVGGDQGGTLGFFVDETQNRWVGVGGPGSSVWPGMVLAGGGFIDWSSDGDFADLDNDGDLDLVHTSYGVSYNGNSPTRMFLNDGAGFFSEFNPSGFKLTGATIVEGNPAIWAEGLQSANTTDTTGAFADIAETTVDGDLFDVDGDFDIDYLLGSRQLQPRFFQNRLEESGTLAFRDVSAAVLPQAQIVSSGKYEQEVGDMDGDGDLDLYGLNWATFDDRVYRNDGGIFSSLAKLPGSSSDDEQVDFLDFDQDGDMDVYVANFSGTDKLYDNTDGPLAFGMALVGTGLSGLGAGSTVNRDADVCDLDGDGDTDVIAGDSSTFAPSNVFFRNQTNVADTWGPQIVSTEDLEDAPAAPGGRPVRTAVLDNASLYITAYQPVWFEIFVDGIEIQLATTNWSGGQIFRGVLPAELVGQVQYQARSVDEYGNLGDGPLMGYTAAGSPGVGFGGSTPSGVGTPSLRALSVPFPGETLYLGADQLTPLSMGIFALATTALATPIDLGSGLLLNVLDPFVLASAKANEAGAAVYQAQVPTGLPSGVQIQTQYFGLDGAAGAVFTSSNGLTVTVP</sequence>
<keyword evidence="4" id="KW-1185">Reference proteome</keyword>
<dbReference type="PANTHER" id="PTHR46580:SF4">
    <property type="entry name" value="ATP_GTP-BINDING PROTEIN"/>
    <property type="match status" value="1"/>
</dbReference>
<dbReference type="AlphaFoldDB" id="A0A518BG36"/>
<dbReference type="InterPro" id="IPR028994">
    <property type="entry name" value="Integrin_alpha_N"/>
</dbReference>
<dbReference type="SUPFAM" id="SSF69318">
    <property type="entry name" value="Integrin alpha N-terminal domain"/>
    <property type="match status" value="2"/>
</dbReference>
<evidence type="ECO:0000256" key="1">
    <source>
        <dbReference type="ARBA" id="ARBA00022729"/>
    </source>
</evidence>
<gene>
    <name evidence="3" type="ORF">Pla133_10170</name>
</gene>
<protein>
    <recommendedName>
        <fullName evidence="5">FG-GAP repeat protein</fullName>
    </recommendedName>
</protein>
<dbReference type="EMBL" id="CP036287">
    <property type="protein sequence ID" value="QDU65951.1"/>
    <property type="molecule type" value="Genomic_DNA"/>
</dbReference>
<feature type="signal peptide" evidence="2">
    <location>
        <begin position="1"/>
        <end position="24"/>
    </location>
</feature>
<evidence type="ECO:0000313" key="3">
    <source>
        <dbReference type="EMBL" id="QDU65951.1"/>
    </source>
</evidence>